<sequence length="305" mass="33679">MSKKINFDFSTFRSGLLMGMADAVPGVSGGTIALILGIYNKLIFSLSEFLNFFKDRFPSKKYPDFFNSFQFLVTLGIGMLVSYYVITKVLVGSEGEEGLLLKSSTAPFIFALFFGLVLSSVKEPWQRVEDRTFSRYVLCIIGFILVLLYTNLSLDNEGGNLLLIASGALALTAMLLPGISGALVLLTLGQYTVVANAVHDSEFSIIFYFLCGGLLGLFTFVPFMNFMLINYRQDVMSVLTGLMIGSLATLWPWKESYDTKGVSPNLGLNEVFENFEILSIVGVTFFGFLGFGLYLALKSLEKETN</sequence>
<dbReference type="PANTHER" id="PTHR37308:SF1">
    <property type="entry name" value="POLYPRENYL-PHOSPHATE TRANSPORTER"/>
    <property type="match status" value="1"/>
</dbReference>
<gene>
    <name evidence="2" type="ORF">BD935_03585</name>
</gene>
<feature type="transmembrane region" description="Helical" evidence="1">
    <location>
        <begin position="21"/>
        <end position="45"/>
    </location>
</feature>
<comment type="caution">
    <text evidence="2">The sequence shown here is derived from an EMBL/GenBank/DDBJ whole genome shotgun (WGS) entry which is preliminary data.</text>
</comment>
<dbReference type="InterPro" id="IPR007163">
    <property type="entry name" value="VCA0040-like"/>
</dbReference>
<dbReference type="AlphaFoldDB" id="A0A1J5TXL7"/>
<feature type="transmembrane region" description="Helical" evidence="1">
    <location>
        <begin position="161"/>
        <end position="185"/>
    </location>
</feature>
<keyword evidence="1" id="KW-0812">Transmembrane</keyword>
<feature type="transmembrane region" description="Helical" evidence="1">
    <location>
        <begin position="277"/>
        <end position="297"/>
    </location>
</feature>
<dbReference type="EMBL" id="MIZA01000003">
    <property type="protein sequence ID" value="OIR21008.1"/>
    <property type="molecule type" value="Genomic_DNA"/>
</dbReference>
<name>A0A1J5TXL7_9ARCH</name>
<evidence type="ECO:0000313" key="2">
    <source>
        <dbReference type="EMBL" id="OIR21008.1"/>
    </source>
</evidence>
<feature type="transmembrane region" description="Helical" evidence="1">
    <location>
        <begin position="99"/>
        <end position="121"/>
    </location>
</feature>
<evidence type="ECO:0000313" key="3">
    <source>
        <dbReference type="Proteomes" id="UP000183080"/>
    </source>
</evidence>
<evidence type="ECO:0000256" key="1">
    <source>
        <dbReference type="SAM" id="Phobius"/>
    </source>
</evidence>
<proteinExistence type="predicted"/>
<feature type="transmembrane region" description="Helical" evidence="1">
    <location>
        <begin position="205"/>
        <end position="228"/>
    </location>
</feature>
<reference evidence="2 3" key="1">
    <citation type="submission" date="2016-08" db="EMBL/GenBank/DDBJ databases">
        <title>New Insights into Marine Group III Euryarchaeota, from dark to light.</title>
        <authorList>
            <person name="Haro-Moreno J.M."/>
            <person name="Rodriguez-Valera F."/>
            <person name="Lopez-Garcia P."/>
            <person name="Moreira D."/>
            <person name="Martin-Cuadrado A.B."/>
        </authorList>
    </citation>
    <scope>NUCLEOTIDE SEQUENCE [LARGE SCALE GENOMIC DNA]</scope>
    <source>
        <strain evidence="2">CG-Epi1</strain>
    </source>
</reference>
<keyword evidence="1" id="KW-0472">Membrane</keyword>
<dbReference type="STRING" id="1888995.BD935_03585"/>
<keyword evidence="1" id="KW-1133">Transmembrane helix</keyword>
<feature type="transmembrane region" description="Helical" evidence="1">
    <location>
        <begin position="65"/>
        <end position="87"/>
    </location>
</feature>
<feature type="transmembrane region" description="Helical" evidence="1">
    <location>
        <begin position="133"/>
        <end position="154"/>
    </location>
</feature>
<protein>
    <recommendedName>
        <fullName evidence="4">DUF368 domain-containing protein</fullName>
    </recommendedName>
</protein>
<accession>A0A1J5TXL7</accession>
<dbReference type="Proteomes" id="UP000183080">
    <property type="component" value="Unassembled WGS sequence"/>
</dbReference>
<evidence type="ECO:0008006" key="4">
    <source>
        <dbReference type="Google" id="ProtNLM"/>
    </source>
</evidence>
<dbReference type="Pfam" id="PF04018">
    <property type="entry name" value="VCA0040-like"/>
    <property type="match status" value="1"/>
</dbReference>
<organism evidence="2 3">
    <name type="scientific">Marine Group III euryarchaeote CG-Epi1</name>
    <dbReference type="NCBI Taxonomy" id="1888995"/>
    <lineage>
        <taxon>Archaea</taxon>
        <taxon>Methanobacteriati</taxon>
        <taxon>Thermoplasmatota</taxon>
        <taxon>Thermoplasmata</taxon>
        <taxon>Candidatus Thermoprofundales</taxon>
    </lineage>
</organism>
<dbReference type="PANTHER" id="PTHR37308">
    <property type="entry name" value="INTEGRAL MEMBRANE PROTEIN"/>
    <property type="match status" value="1"/>
</dbReference>